<keyword evidence="3" id="KW-1185">Reference proteome</keyword>
<dbReference type="PANTHER" id="PTHR42673">
    <property type="entry name" value="MALEYLACETOACETATE ISOMERASE"/>
    <property type="match status" value="1"/>
</dbReference>
<dbReference type="CDD" id="cd03202">
    <property type="entry name" value="GST_C_etherase_LigE"/>
    <property type="match status" value="1"/>
</dbReference>
<accession>A0ABR6L1L6</accession>
<feature type="domain" description="GST N-terminal" evidence="1">
    <location>
        <begin position="8"/>
        <end position="84"/>
    </location>
</feature>
<dbReference type="SUPFAM" id="SSF47616">
    <property type="entry name" value="GST C-terminal domain-like"/>
    <property type="match status" value="1"/>
</dbReference>
<dbReference type="InterPro" id="IPR004045">
    <property type="entry name" value="Glutathione_S-Trfase_N"/>
</dbReference>
<dbReference type="PROSITE" id="PS50404">
    <property type="entry name" value="GST_NTER"/>
    <property type="match status" value="1"/>
</dbReference>
<dbReference type="EMBL" id="JACHOT010000001">
    <property type="protein sequence ID" value="MBB4650099.1"/>
    <property type="molecule type" value="Genomic_DNA"/>
</dbReference>
<dbReference type="InterPro" id="IPR036282">
    <property type="entry name" value="Glutathione-S-Trfase_C_sf"/>
</dbReference>
<organism evidence="2 3">
    <name type="scientific">Aminobacter niigataensis</name>
    <dbReference type="NCBI Taxonomy" id="83265"/>
    <lineage>
        <taxon>Bacteria</taxon>
        <taxon>Pseudomonadati</taxon>
        <taxon>Pseudomonadota</taxon>
        <taxon>Alphaproteobacteria</taxon>
        <taxon>Hyphomicrobiales</taxon>
        <taxon>Phyllobacteriaceae</taxon>
        <taxon>Aminobacter</taxon>
    </lineage>
</organism>
<protein>
    <submittedName>
        <fullName evidence="2">Glutathione S-transferase</fullName>
    </submittedName>
</protein>
<name>A0ABR6L1L6_9HYPH</name>
<dbReference type="InterPro" id="IPR036249">
    <property type="entry name" value="Thioredoxin-like_sf"/>
</dbReference>
<sequence>MTILLYDLVGSDAARPFSPHCWKVAMALAHKGLDYRAVPTRFLEVRGIEGGASSTIPVIRDGNKVVSDSFAIALHLEEAYPDRPTLFGGKGGQAHARFIERWSQLTIHPYLGVTALGALHGMQDEANASYFRHSREARYGKPLEEVTAGRDAGLSAFRASLEPLRSMLTYQPWIGGDGPLFADYIVFGAFQWVRIATTFQSIDADDPIAEWFGRCLDLHAGLGHRVPAAA</sequence>
<dbReference type="RefSeq" id="WP_183262147.1">
    <property type="nucleotide sequence ID" value="NZ_BAAAVZ010000003.1"/>
</dbReference>
<dbReference type="Gene3D" id="1.20.1050.10">
    <property type="match status" value="1"/>
</dbReference>
<evidence type="ECO:0000259" key="1">
    <source>
        <dbReference type="PROSITE" id="PS50404"/>
    </source>
</evidence>
<proteinExistence type="predicted"/>
<dbReference type="InterPro" id="IPR054416">
    <property type="entry name" value="GST_UstS-like_C"/>
</dbReference>
<dbReference type="SUPFAM" id="SSF52833">
    <property type="entry name" value="Thioredoxin-like"/>
    <property type="match status" value="1"/>
</dbReference>
<dbReference type="Gene3D" id="3.40.30.10">
    <property type="entry name" value="Glutaredoxin"/>
    <property type="match status" value="1"/>
</dbReference>
<comment type="caution">
    <text evidence="2">The sequence shown here is derived from an EMBL/GenBank/DDBJ whole genome shotgun (WGS) entry which is preliminary data.</text>
</comment>
<dbReference type="Pfam" id="PF22041">
    <property type="entry name" value="GST_C_7"/>
    <property type="match status" value="1"/>
</dbReference>
<evidence type="ECO:0000313" key="3">
    <source>
        <dbReference type="Proteomes" id="UP000539538"/>
    </source>
</evidence>
<dbReference type="Pfam" id="PF13417">
    <property type="entry name" value="GST_N_3"/>
    <property type="match status" value="1"/>
</dbReference>
<evidence type="ECO:0000313" key="2">
    <source>
        <dbReference type="EMBL" id="MBB4650099.1"/>
    </source>
</evidence>
<dbReference type="CDD" id="cd03038">
    <property type="entry name" value="GST_N_etherase_LigE"/>
    <property type="match status" value="1"/>
</dbReference>
<dbReference type="PANTHER" id="PTHR42673:SF4">
    <property type="entry name" value="MALEYLACETOACETATE ISOMERASE"/>
    <property type="match status" value="1"/>
</dbReference>
<gene>
    <name evidence="2" type="ORF">GGQ99_001821</name>
</gene>
<reference evidence="2 3" key="1">
    <citation type="submission" date="2020-08" db="EMBL/GenBank/DDBJ databases">
        <title>Genomic Encyclopedia of Type Strains, Phase IV (KMG-IV): sequencing the most valuable type-strain genomes for metagenomic binning, comparative biology and taxonomic classification.</title>
        <authorList>
            <person name="Goeker M."/>
        </authorList>
    </citation>
    <scope>NUCLEOTIDE SEQUENCE [LARGE SCALE GENOMIC DNA]</scope>
    <source>
        <strain evidence="2 3">DSM 7050</strain>
    </source>
</reference>
<dbReference type="Proteomes" id="UP000539538">
    <property type="component" value="Unassembled WGS sequence"/>
</dbReference>